<evidence type="ECO:0000259" key="9">
    <source>
        <dbReference type="SMART" id="SM00479"/>
    </source>
</evidence>
<keyword evidence="2" id="KW-0540">Nuclease</keyword>
<dbReference type="PANTHER" id="PTHR13058">
    <property type="entry name" value="THREE PRIME REPAIR EXONUCLEASE 1, 2"/>
    <property type="match status" value="1"/>
</dbReference>
<comment type="caution">
    <text evidence="10">The sequence shown here is derived from an EMBL/GenBank/DDBJ whole genome shotgun (WGS) entry which is preliminary data.</text>
</comment>
<sequence>MAQECGHRCKDKANCKHVCCKHHLHGTAQAGTSSFNGTQALPSQRRSVSNNLSSQRQSYVDRQQATGPVAQASQGTAAEHLQECKHPCKSKATCGHACCKRHLPEAARVAWAAGRADAAIKQSVSAQEMPQECRHSCRSKATCGHDCCKRHLPAELQAAHYSRKADTEPTIHQPLEHHLAKPARATPAALSLPSSAASSSQDAFSPQDFAHGTAIASTSSHPPAASSAKQERLDAAQDSSAQPLADNTWDLVSVASAAATGEAPGGKPAPHVSSASKLPLQSSLVEPQYEFFAFDLESTGLSPQNDRIMEIAVKHMPDTPVGEQVLSPTFATLVSSGQTPNMGAYKVHKISRREADEHGNPFRQAWAEVQDYVNAHCPAGATPVLVAHNGSRFDNKMLEAECVRISQPIPGEWMWLDTLPLARQRIPELASHSQAALQRAFDIPEGRLQHRASEDVKMLEQVLWKLAGHQSLAALMQAGSTCCGIFDANIEQAKFK</sequence>
<dbReference type="InterPro" id="IPR036397">
    <property type="entry name" value="RNaseH_sf"/>
</dbReference>
<keyword evidence="3" id="KW-0479">Metal-binding</keyword>
<evidence type="ECO:0000313" key="10">
    <source>
        <dbReference type="EMBL" id="KAK9828259.1"/>
    </source>
</evidence>
<feature type="region of interest" description="Disordered" evidence="8">
    <location>
        <begin position="31"/>
        <end position="74"/>
    </location>
</feature>
<feature type="region of interest" description="Disordered" evidence="8">
    <location>
        <begin position="183"/>
        <end position="244"/>
    </location>
</feature>
<keyword evidence="4" id="KW-0378">Hydrolase</keyword>
<evidence type="ECO:0000256" key="3">
    <source>
        <dbReference type="ARBA" id="ARBA00022723"/>
    </source>
</evidence>
<dbReference type="SMART" id="SM00479">
    <property type="entry name" value="EXOIII"/>
    <property type="match status" value="1"/>
</dbReference>
<keyword evidence="11" id="KW-1185">Reference proteome</keyword>
<dbReference type="InterPro" id="IPR040393">
    <property type="entry name" value="TREX1/2"/>
</dbReference>
<keyword evidence="5" id="KW-0269">Exonuclease</keyword>
<gene>
    <name evidence="10" type="ORF">WJX74_005903</name>
</gene>
<accession>A0AAW1R3I3</accession>
<dbReference type="CDD" id="cd06127">
    <property type="entry name" value="DEDDh"/>
    <property type="match status" value="1"/>
</dbReference>
<feature type="compositionally biased region" description="Low complexity" evidence="8">
    <location>
        <begin position="188"/>
        <end position="228"/>
    </location>
</feature>
<protein>
    <recommendedName>
        <fullName evidence="9">Exonuclease domain-containing protein</fullName>
    </recommendedName>
</protein>
<dbReference type="GO" id="GO:0046872">
    <property type="term" value="F:metal ion binding"/>
    <property type="evidence" value="ECO:0007669"/>
    <property type="project" value="UniProtKB-KW"/>
</dbReference>
<dbReference type="EMBL" id="JALJOS010000016">
    <property type="protein sequence ID" value="KAK9828259.1"/>
    <property type="molecule type" value="Genomic_DNA"/>
</dbReference>
<keyword evidence="6" id="KW-0460">Magnesium</keyword>
<comment type="cofactor">
    <cofactor evidence="1">
        <name>Mg(2+)</name>
        <dbReference type="ChEBI" id="CHEBI:18420"/>
    </cofactor>
</comment>
<dbReference type="InterPro" id="IPR012337">
    <property type="entry name" value="RNaseH-like_sf"/>
</dbReference>
<organism evidence="10 11">
    <name type="scientific">Apatococcus lobatus</name>
    <dbReference type="NCBI Taxonomy" id="904363"/>
    <lineage>
        <taxon>Eukaryota</taxon>
        <taxon>Viridiplantae</taxon>
        <taxon>Chlorophyta</taxon>
        <taxon>core chlorophytes</taxon>
        <taxon>Trebouxiophyceae</taxon>
        <taxon>Chlorellales</taxon>
        <taxon>Chlorellaceae</taxon>
        <taxon>Apatococcus</taxon>
    </lineage>
</organism>
<comment type="similarity">
    <text evidence="7">Belongs to the exonuclease superfamily. TREX family.</text>
</comment>
<proteinExistence type="inferred from homology"/>
<dbReference type="SUPFAM" id="SSF53098">
    <property type="entry name" value="Ribonuclease H-like"/>
    <property type="match status" value="1"/>
</dbReference>
<dbReference type="GO" id="GO:0008296">
    <property type="term" value="F:3'-5'-DNA exonuclease activity"/>
    <property type="evidence" value="ECO:0007669"/>
    <property type="project" value="TreeGrafter"/>
</dbReference>
<name>A0AAW1R3I3_9CHLO</name>
<dbReference type="AlphaFoldDB" id="A0AAW1R3I3"/>
<evidence type="ECO:0000256" key="8">
    <source>
        <dbReference type="SAM" id="MobiDB-lite"/>
    </source>
</evidence>
<evidence type="ECO:0000256" key="7">
    <source>
        <dbReference type="ARBA" id="ARBA00025769"/>
    </source>
</evidence>
<evidence type="ECO:0000256" key="1">
    <source>
        <dbReference type="ARBA" id="ARBA00001946"/>
    </source>
</evidence>
<evidence type="ECO:0000256" key="5">
    <source>
        <dbReference type="ARBA" id="ARBA00022839"/>
    </source>
</evidence>
<evidence type="ECO:0000256" key="6">
    <source>
        <dbReference type="ARBA" id="ARBA00022842"/>
    </source>
</evidence>
<dbReference type="Gene3D" id="3.30.420.10">
    <property type="entry name" value="Ribonuclease H-like superfamily/Ribonuclease H"/>
    <property type="match status" value="1"/>
</dbReference>
<dbReference type="GO" id="GO:0005737">
    <property type="term" value="C:cytoplasm"/>
    <property type="evidence" value="ECO:0007669"/>
    <property type="project" value="TreeGrafter"/>
</dbReference>
<evidence type="ECO:0000256" key="4">
    <source>
        <dbReference type="ARBA" id="ARBA00022801"/>
    </source>
</evidence>
<reference evidence="10 11" key="1">
    <citation type="journal article" date="2024" name="Nat. Commun.">
        <title>Phylogenomics reveals the evolutionary origins of lichenization in chlorophyte algae.</title>
        <authorList>
            <person name="Puginier C."/>
            <person name="Libourel C."/>
            <person name="Otte J."/>
            <person name="Skaloud P."/>
            <person name="Haon M."/>
            <person name="Grisel S."/>
            <person name="Petersen M."/>
            <person name="Berrin J.G."/>
            <person name="Delaux P.M."/>
            <person name="Dal Grande F."/>
            <person name="Keller J."/>
        </authorList>
    </citation>
    <scope>NUCLEOTIDE SEQUENCE [LARGE SCALE GENOMIC DNA]</scope>
    <source>
        <strain evidence="10 11">SAG 2145</strain>
    </source>
</reference>
<evidence type="ECO:0000256" key="2">
    <source>
        <dbReference type="ARBA" id="ARBA00022722"/>
    </source>
</evidence>
<dbReference type="GO" id="GO:0003676">
    <property type="term" value="F:nucleic acid binding"/>
    <property type="evidence" value="ECO:0007669"/>
    <property type="project" value="InterPro"/>
</dbReference>
<dbReference type="GO" id="GO:0006308">
    <property type="term" value="P:DNA catabolic process"/>
    <property type="evidence" value="ECO:0007669"/>
    <property type="project" value="TreeGrafter"/>
</dbReference>
<evidence type="ECO:0000313" key="11">
    <source>
        <dbReference type="Proteomes" id="UP001438707"/>
    </source>
</evidence>
<dbReference type="Proteomes" id="UP001438707">
    <property type="component" value="Unassembled WGS sequence"/>
</dbReference>
<dbReference type="PANTHER" id="PTHR13058:SF19">
    <property type="entry name" value="LD40940P"/>
    <property type="match status" value="1"/>
</dbReference>
<feature type="domain" description="Exonuclease" evidence="9">
    <location>
        <begin position="290"/>
        <end position="472"/>
    </location>
</feature>
<dbReference type="Pfam" id="PF00929">
    <property type="entry name" value="RNase_T"/>
    <property type="match status" value="1"/>
</dbReference>
<dbReference type="InterPro" id="IPR013520">
    <property type="entry name" value="Ribonucl_H"/>
</dbReference>